<feature type="transmembrane region" description="Helical" evidence="8">
    <location>
        <begin position="215"/>
        <end position="237"/>
    </location>
</feature>
<comment type="caution">
    <text evidence="10">The sequence shown here is derived from an EMBL/GenBank/DDBJ whole genome shotgun (WGS) entry which is preliminary data.</text>
</comment>
<feature type="domain" description="Major facilitator superfamily (MFS) profile" evidence="9">
    <location>
        <begin position="50"/>
        <end position="472"/>
    </location>
</feature>
<dbReference type="Pfam" id="PF07690">
    <property type="entry name" value="MFS_1"/>
    <property type="match status" value="1"/>
</dbReference>
<dbReference type="AlphaFoldDB" id="A0A0M9ERT7"/>
<evidence type="ECO:0000256" key="4">
    <source>
        <dbReference type="ARBA" id="ARBA00022989"/>
    </source>
</evidence>
<dbReference type="SUPFAM" id="SSF103473">
    <property type="entry name" value="MFS general substrate transporter"/>
    <property type="match status" value="1"/>
</dbReference>
<organism evidence="10 11">
    <name type="scientific">Fusarium langsethiae</name>
    <dbReference type="NCBI Taxonomy" id="179993"/>
    <lineage>
        <taxon>Eukaryota</taxon>
        <taxon>Fungi</taxon>
        <taxon>Dikarya</taxon>
        <taxon>Ascomycota</taxon>
        <taxon>Pezizomycotina</taxon>
        <taxon>Sordariomycetes</taxon>
        <taxon>Hypocreomycetidae</taxon>
        <taxon>Hypocreales</taxon>
        <taxon>Nectriaceae</taxon>
        <taxon>Fusarium</taxon>
    </lineage>
</organism>
<evidence type="ECO:0000313" key="10">
    <source>
        <dbReference type="EMBL" id="KPA38320.1"/>
    </source>
</evidence>
<dbReference type="Gene3D" id="1.20.1250.20">
    <property type="entry name" value="MFS general substrate transporter like domains"/>
    <property type="match status" value="2"/>
</dbReference>
<evidence type="ECO:0000259" key="9">
    <source>
        <dbReference type="PROSITE" id="PS50850"/>
    </source>
</evidence>
<evidence type="ECO:0000256" key="1">
    <source>
        <dbReference type="ARBA" id="ARBA00004141"/>
    </source>
</evidence>
<keyword evidence="5 8" id="KW-0472">Membrane</keyword>
<keyword evidence="6" id="KW-0325">Glycoprotein</keyword>
<evidence type="ECO:0000256" key="2">
    <source>
        <dbReference type="ARBA" id="ARBA00022448"/>
    </source>
</evidence>
<comment type="subcellular location">
    <subcellularLocation>
        <location evidence="1">Membrane</location>
        <topology evidence="1">Multi-pass membrane protein</topology>
    </subcellularLocation>
</comment>
<dbReference type="InterPro" id="IPR036259">
    <property type="entry name" value="MFS_trans_sf"/>
</dbReference>
<evidence type="ECO:0000256" key="6">
    <source>
        <dbReference type="ARBA" id="ARBA00023180"/>
    </source>
</evidence>
<dbReference type="GO" id="GO:0022857">
    <property type="term" value="F:transmembrane transporter activity"/>
    <property type="evidence" value="ECO:0007669"/>
    <property type="project" value="InterPro"/>
</dbReference>
<dbReference type="InterPro" id="IPR011701">
    <property type="entry name" value="MFS"/>
</dbReference>
<dbReference type="GO" id="GO:0016020">
    <property type="term" value="C:membrane"/>
    <property type="evidence" value="ECO:0007669"/>
    <property type="project" value="UniProtKB-SubCell"/>
</dbReference>
<keyword evidence="11" id="KW-1185">Reference proteome</keyword>
<keyword evidence="3 8" id="KW-0812">Transmembrane</keyword>
<evidence type="ECO:0000256" key="5">
    <source>
        <dbReference type="ARBA" id="ARBA00023136"/>
    </source>
</evidence>
<feature type="transmembrane region" description="Helical" evidence="8">
    <location>
        <begin position="93"/>
        <end position="111"/>
    </location>
</feature>
<evidence type="ECO:0000256" key="7">
    <source>
        <dbReference type="SAM" id="MobiDB-lite"/>
    </source>
</evidence>
<reference evidence="10 11" key="1">
    <citation type="submission" date="2015-04" db="EMBL/GenBank/DDBJ databases">
        <title>The draft genome sequence of Fusarium langsethiae, a T-2/HT-2 mycotoxin producer.</title>
        <authorList>
            <person name="Lysoe E."/>
            <person name="Divon H.H."/>
            <person name="Terzi V."/>
            <person name="Orru L."/>
            <person name="Lamontanara A."/>
            <person name="Kolseth A.-K."/>
            <person name="Frandsen R.J."/>
            <person name="Nielsen K."/>
            <person name="Thrane U."/>
        </authorList>
    </citation>
    <scope>NUCLEOTIDE SEQUENCE [LARGE SCALE GENOMIC DNA]</scope>
    <source>
        <strain evidence="10 11">Fl201059</strain>
    </source>
</reference>
<evidence type="ECO:0000256" key="3">
    <source>
        <dbReference type="ARBA" id="ARBA00022692"/>
    </source>
</evidence>
<accession>A0A0M9ERT7</accession>
<keyword evidence="2" id="KW-0813">Transport</keyword>
<feature type="transmembrane region" description="Helical" evidence="8">
    <location>
        <begin position="408"/>
        <end position="430"/>
    </location>
</feature>
<feature type="transmembrane region" description="Helical" evidence="8">
    <location>
        <begin position="375"/>
        <end position="396"/>
    </location>
</feature>
<dbReference type="PANTHER" id="PTHR43791:SF49">
    <property type="entry name" value="TRANSPORTER, PUTATIVE (AFU_ORTHOLOGUE AFUA_4G04250)-RELATED"/>
    <property type="match status" value="1"/>
</dbReference>
<gene>
    <name evidence="10" type="ORF">FLAG1_08837</name>
</gene>
<feature type="transmembrane region" description="Helical" evidence="8">
    <location>
        <begin position="349"/>
        <end position="369"/>
    </location>
</feature>
<dbReference type="EMBL" id="JXCE01000291">
    <property type="protein sequence ID" value="KPA38320.1"/>
    <property type="molecule type" value="Genomic_DNA"/>
</dbReference>
<feature type="transmembrane region" description="Helical" evidence="8">
    <location>
        <begin position="450"/>
        <end position="467"/>
    </location>
</feature>
<feature type="transmembrane region" description="Helical" evidence="8">
    <location>
        <begin position="150"/>
        <end position="170"/>
    </location>
</feature>
<feature type="transmembrane region" description="Helical" evidence="8">
    <location>
        <begin position="325"/>
        <end position="342"/>
    </location>
</feature>
<evidence type="ECO:0000313" key="11">
    <source>
        <dbReference type="Proteomes" id="UP000037904"/>
    </source>
</evidence>
<feature type="transmembrane region" description="Helical" evidence="8">
    <location>
        <begin position="123"/>
        <end position="144"/>
    </location>
</feature>
<feature type="region of interest" description="Disordered" evidence="7">
    <location>
        <begin position="1"/>
        <end position="26"/>
    </location>
</feature>
<feature type="transmembrane region" description="Helical" evidence="8">
    <location>
        <begin position="182"/>
        <end position="203"/>
    </location>
</feature>
<dbReference type="FunFam" id="1.20.1250.20:FF:000013">
    <property type="entry name" value="MFS general substrate transporter"/>
    <property type="match status" value="1"/>
</dbReference>
<dbReference type="InterPro" id="IPR020846">
    <property type="entry name" value="MFS_dom"/>
</dbReference>
<dbReference type="PROSITE" id="PS50850">
    <property type="entry name" value="MFS"/>
    <property type="match status" value="1"/>
</dbReference>
<evidence type="ECO:0000256" key="8">
    <source>
        <dbReference type="SAM" id="Phobius"/>
    </source>
</evidence>
<feature type="transmembrane region" description="Helical" evidence="8">
    <location>
        <begin position="286"/>
        <end position="305"/>
    </location>
</feature>
<proteinExistence type="predicted"/>
<name>A0A0M9ERT7_FUSLA</name>
<keyword evidence="4 8" id="KW-1133">Transmembrane helix</keyword>
<dbReference type="FunFam" id="1.20.1250.20:FF:000057">
    <property type="entry name" value="MFS general substrate transporter"/>
    <property type="match status" value="1"/>
</dbReference>
<protein>
    <submittedName>
        <fullName evidence="10">Mfs transporter</fullName>
    </submittedName>
</protein>
<dbReference type="PANTHER" id="PTHR43791">
    <property type="entry name" value="PERMEASE-RELATED"/>
    <property type="match status" value="1"/>
</dbReference>
<sequence length="732" mass="81131">MAARTDFEANPEMAGSQADEKQNSDSRFESTAAVDPALEKLLVRKQDARIIPLAAGIYLLCYLDRSNIGNAKVLNHTTGHDLLSETNMSNYDFTIALMIFLIAYALFEVPSNYFLKKMKPSRWIAFLMFSWGTITICLGAAHSFAVVTVLRFLLGVFEAGLFPGLIYYLTFWYKPEERSVRVATILASATLAGAFGGAIAYGVGHMNQVHSLSGWRWLFILEGIPSVLSSFLVWFCLPDFPESASWLSAEEKDIAAYRLAEQGSHGDSKSMTWEDAKSTILEWRLWCHYLIYFGISAPFSSLSLFTPSITAGLGFADLRAQLMTVPPYAAAYVVTLLVSWSADKYNARALHSAAFSLIGAVGFIASATLPADSYSPRYGCLIIAACGSFACIPPLLGWLSSNLHSTAAIGLAIALNISMGAPGQIVGVWIYKADEAAKGYPTGHWTNAGLLLFVSVGCIGMHGYYVWRNRRAVGTDQPRFKYPSIFPSVFRLHPQPRDICRSDRATGSMASTTFALEDAIKAIAENGFYHIQDSIVGRRILDMEENKQQFSTTSMAGLQFYRDNVRNNECIRSVLEESFEWCALGDYRRIQEDRGHVFQLRRGGAKADVFVVQLWKDGCRGIYWRGSHRIPRETLGSVRAANRMWEVASAKLERAGCEPVLLDFQIGGLVILDARVAFETDHGSPITCSFAPSYQLRSWPKLIPPQNDNANEMVMELQTGKVGVYFETEGQD</sequence>
<dbReference type="Proteomes" id="UP000037904">
    <property type="component" value="Unassembled WGS sequence"/>
</dbReference>